<dbReference type="Gene3D" id="1.10.3730.20">
    <property type="match status" value="1"/>
</dbReference>
<dbReference type="AlphaFoldDB" id="F7ZAC2"/>
<dbReference type="Pfam" id="PF00892">
    <property type="entry name" value="EamA"/>
    <property type="match status" value="1"/>
</dbReference>
<dbReference type="GO" id="GO:0016020">
    <property type="term" value="C:membrane"/>
    <property type="evidence" value="ECO:0007669"/>
    <property type="project" value="InterPro"/>
</dbReference>
<sequence length="112" mass="11965">MTQLAFGYGFIIFTALIVIIGDSVIKVAADAGHTISSSYVVIGVVLYGVSAVLWFFAMQHITLVQAGVAYSMLTLVALAIIGALWFNEPLHLREYAGLACALLAMVLMSRIA</sequence>
<keyword evidence="1" id="KW-0472">Membrane</keyword>
<organism evidence="3 4">
    <name type="scientific">Roseobacter litoralis (strain ATCC 49566 / DSM 6996 / JCM 21268 / NBRC 15278 / OCh 149)</name>
    <dbReference type="NCBI Taxonomy" id="391595"/>
    <lineage>
        <taxon>Bacteria</taxon>
        <taxon>Pseudomonadati</taxon>
        <taxon>Pseudomonadota</taxon>
        <taxon>Alphaproteobacteria</taxon>
        <taxon>Rhodobacterales</taxon>
        <taxon>Roseobacteraceae</taxon>
        <taxon>Roseobacter</taxon>
    </lineage>
</organism>
<gene>
    <name evidence="3" type="ordered locus">RLO149_c035300</name>
</gene>
<evidence type="ECO:0000256" key="1">
    <source>
        <dbReference type="SAM" id="Phobius"/>
    </source>
</evidence>
<feature type="transmembrane region" description="Helical" evidence="1">
    <location>
        <begin position="37"/>
        <end position="57"/>
    </location>
</feature>
<evidence type="ECO:0000313" key="4">
    <source>
        <dbReference type="Proteomes" id="UP000001353"/>
    </source>
</evidence>
<dbReference type="RefSeq" id="WP_013963361.1">
    <property type="nucleotide sequence ID" value="NC_015730.1"/>
</dbReference>
<feature type="domain" description="EamA" evidence="2">
    <location>
        <begin position="5"/>
        <end position="109"/>
    </location>
</feature>
<dbReference type="HOGENOM" id="CLU_2142853_0_0_5"/>
<dbReference type="EMBL" id="CP002623">
    <property type="protein sequence ID" value="AEI95469.1"/>
    <property type="molecule type" value="Genomic_DNA"/>
</dbReference>
<accession>F7ZAC2</accession>
<dbReference type="InterPro" id="IPR000620">
    <property type="entry name" value="EamA_dom"/>
</dbReference>
<dbReference type="OrthoDB" id="7874882at2"/>
<dbReference type="KEGG" id="rli:RLO149_c035300"/>
<reference evidence="3 4" key="1">
    <citation type="journal article" date="2011" name="BMC Genomics">
        <title>Comparative genome analysis and genome-guided physiological analysis of Roseobacter litoralis.</title>
        <authorList>
            <person name="Kalhoefer D."/>
            <person name="Thole S."/>
            <person name="Voget S."/>
            <person name="Lehmann R."/>
            <person name="Liesegang H."/>
            <person name="Wollher A."/>
            <person name="Daniel R."/>
            <person name="Simon M."/>
            <person name="Brinkhoff T."/>
        </authorList>
    </citation>
    <scope>NUCLEOTIDE SEQUENCE [LARGE SCALE GENOMIC DNA]</scope>
    <source>
        <strain evidence="4">ATCC 49566 / DSM 6996 / JCM 21268 / NBRC 15278 / OCh 149</strain>
    </source>
</reference>
<dbReference type="InterPro" id="IPR037185">
    <property type="entry name" value="EmrE-like"/>
</dbReference>
<dbReference type="Proteomes" id="UP000001353">
    <property type="component" value="Chromosome"/>
</dbReference>
<dbReference type="eggNOG" id="ENOG5033CM1">
    <property type="taxonomic scope" value="Bacteria"/>
</dbReference>
<dbReference type="STRING" id="391595.RLO149_c035300"/>
<proteinExistence type="predicted"/>
<protein>
    <recommendedName>
        <fullName evidence="2">EamA domain-containing protein</fullName>
    </recommendedName>
</protein>
<keyword evidence="1" id="KW-0812">Transmembrane</keyword>
<evidence type="ECO:0000259" key="2">
    <source>
        <dbReference type="Pfam" id="PF00892"/>
    </source>
</evidence>
<keyword evidence="1" id="KW-1133">Transmembrane helix</keyword>
<evidence type="ECO:0000313" key="3">
    <source>
        <dbReference type="EMBL" id="AEI95469.1"/>
    </source>
</evidence>
<name>F7ZAC2_ROSLO</name>
<dbReference type="SUPFAM" id="SSF103481">
    <property type="entry name" value="Multidrug resistance efflux transporter EmrE"/>
    <property type="match status" value="1"/>
</dbReference>
<keyword evidence="4" id="KW-1185">Reference proteome</keyword>
<feature type="transmembrane region" description="Helical" evidence="1">
    <location>
        <begin position="6"/>
        <end position="25"/>
    </location>
</feature>
<feature type="transmembrane region" description="Helical" evidence="1">
    <location>
        <begin position="63"/>
        <end position="86"/>
    </location>
</feature>